<dbReference type="InterPro" id="IPR041290">
    <property type="entry name" value="Tli4_C"/>
</dbReference>
<proteinExistence type="predicted"/>
<feature type="domain" description="Tle cognate immunity protein 4 C-terminal" evidence="1">
    <location>
        <begin position="178"/>
        <end position="329"/>
    </location>
</feature>
<evidence type="ECO:0000313" key="2">
    <source>
        <dbReference type="EMBL" id="QJE02013.1"/>
    </source>
</evidence>
<dbReference type="AlphaFoldDB" id="A0A7Z2VZG7"/>
<reference evidence="2 3" key="1">
    <citation type="submission" date="2020-04" db="EMBL/GenBank/DDBJ databases">
        <title>Genome sequencing of novel species.</title>
        <authorList>
            <person name="Heo J."/>
            <person name="Kim S.-J."/>
            <person name="Kim J.-S."/>
            <person name="Hong S.-B."/>
            <person name="Kwon S.-W."/>
        </authorList>
    </citation>
    <scope>NUCLEOTIDE SEQUENCE [LARGE SCALE GENOMIC DNA]</scope>
    <source>
        <strain evidence="2 3">GN2-R2</strain>
    </source>
</reference>
<dbReference type="Proteomes" id="UP000502415">
    <property type="component" value="Chromosome"/>
</dbReference>
<dbReference type="EMBL" id="CP051685">
    <property type="protein sequence ID" value="QJE02013.1"/>
    <property type="molecule type" value="Genomic_DNA"/>
</dbReference>
<accession>A0A7Z2VZG7</accession>
<name>A0A7Z2VZG7_9BURK</name>
<keyword evidence="3" id="KW-1185">Reference proteome</keyword>
<organism evidence="2 3">
    <name type="scientific">Massilia forsythiae</name>
    <dbReference type="NCBI Taxonomy" id="2728020"/>
    <lineage>
        <taxon>Bacteria</taxon>
        <taxon>Pseudomonadati</taxon>
        <taxon>Pseudomonadota</taxon>
        <taxon>Betaproteobacteria</taxon>
        <taxon>Burkholderiales</taxon>
        <taxon>Oxalobacteraceae</taxon>
        <taxon>Telluria group</taxon>
        <taxon>Massilia</taxon>
    </lineage>
</organism>
<gene>
    <name evidence="2" type="ORF">HH212_19965</name>
</gene>
<evidence type="ECO:0000259" key="1">
    <source>
        <dbReference type="Pfam" id="PF18426"/>
    </source>
</evidence>
<dbReference type="RefSeq" id="WP_170204100.1">
    <property type="nucleotide sequence ID" value="NZ_CP051685.1"/>
</dbReference>
<protein>
    <recommendedName>
        <fullName evidence="1">Tle cognate immunity protein 4 C-terminal domain-containing protein</fullName>
    </recommendedName>
</protein>
<dbReference type="Pfam" id="PF18426">
    <property type="entry name" value="Tli4_C"/>
    <property type="match status" value="1"/>
</dbReference>
<dbReference type="KEGG" id="mfy:HH212_19965"/>
<sequence>MNWFKRMLLFVVWVSVCSACSKHQGGQVEKIAMKKHRIGRLMLDLPEEFVIDEGASTIIVPKQENPLQSKMRIEVISGHTNVQEFMAAVAERKSKLSKSGTEVENALKMSSVQPGHSILFRIMKVDDVYISELDCLAGEAYIRITANSYHGKFEQAEKSLLHFVSKIVQVDDATGDDFCIGPVCIKGANETESAEFVFRSTSRPDLRVDISVDTYKRDSDDALLTRMASEDSLVKVFDLKHRVLRKGEIMISDMHMQEWLGAAKMGKRDDELEYGFSLETVSSHPDTVKPFIHIEFVSGQYDKGGKKQPNSLNDAQALQMWDKITRSIQPVAK</sequence>
<evidence type="ECO:0000313" key="3">
    <source>
        <dbReference type="Proteomes" id="UP000502415"/>
    </source>
</evidence>